<dbReference type="GO" id="GO:0005737">
    <property type="term" value="C:cytoplasm"/>
    <property type="evidence" value="ECO:0007669"/>
    <property type="project" value="TreeGrafter"/>
</dbReference>
<dbReference type="PANTHER" id="PTHR45663">
    <property type="entry name" value="GEO12009P1"/>
    <property type="match status" value="1"/>
</dbReference>
<name>A0A382MXV2_9ZZZZ</name>
<keyword evidence="2" id="KW-0249">Electron transport</keyword>
<organism evidence="5">
    <name type="scientific">marine metagenome</name>
    <dbReference type="NCBI Taxonomy" id="408172"/>
    <lineage>
        <taxon>unclassified sequences</taxon>
        <taxon>metagenomes</taxon>
        <taxon>ecological metagenomes</taxon>
    </lineage>
</organism>
<dbReference type="SUPFAM" id="SSF52833">
    <property type="entry name" value="Thioredoxin-like"/>
    <property type="match status" value="1"/>
</dbReference>
<evidence type="ECO:0000259" key="4">
    <source>
        <dbReference type="PROSITE" id="PS51352"/>
    </source>
</evidence>
<dbReference type="AlphaFoldDB" id="A0A382MXV2"/>
<dbReference type="PANTHER" id="PTHR45663:SF11">
    <property type="entry name" value="GEO12009P1"/>
    <property type="match status" value="1"/>
</dbReference>
<dbReference type="InterPro" id="IPR036249">
    <property type="entry name" value="Thioredoxin-like_sf"/>
</dbReference>
<feature type="non-terminal residue" evidence="5">
    <location>
        <position position="225"/>
    </location>
</feature>
<evidence type="ECO:0000256" key="1">
    <source>
        <dbReference type="ARBA" id="ARBA00022448"/>
    </source>
</evidence>
<gene>
    <name evidence="5" type="ORF">METZ01_LOCUS306658</name>
</gene>
<evidence type="ECO:0000256" key="3">
    <source>
        <dbReference type="ARBA" id="ARBA00023157"/>
    </source>
</evidence>
<dbReference type="GO" id="GO:0015035">
    <property type="term" value="F:protein-disulfide reductase activity"/>
    <property type="evidence" value="ECO:0007669"/>
    <property type="project" value="TreeGrafter"/>
</dbReference>
<sequence>VILVDFWAPWCEPCKQLSPVLENIVNDCEGRIHLAKINIDENQQIAAQLRIQSIPVVYAFKNKQIADAFQGVLPQKKIIEFIEKVLGEKIKKDNSAFYDEIKELISNKQLTQAESLLEEFISENSKDVIAISMYLNCMIESSKFQETNDFISALSKEILDTHEIKSVIANLQIKENSSKGPSLNKIQDLYKKNPKNLDNALILSEKYFVNQMIENAFELLLELYK</sequence>
<keyword evidence="3" id="KW-1015">Disulfide bond</keyword>
<accession>A0A382MXV2</accession>
<reference evidence="5" key="1">
    <citation type="submission" date="2018-05" db="EMBL/GenBank/DDBJ databases">
        <authorList>
            <person name="Lanie J.A."/>
            <person name="Ng W.-L."/>
            <person name="Kazmierczak K.M."/>
            <person name="Andrzejewski T.M."/>
            <person name="Davidsen T.M."/>
            <person name="Wayne K.J."/>
            <person name="Tettelin H."/>
            <person name="Glass J.I."/>
            <person name="Rusch D."/>
            <person name="Podicherti R."/>
            <person name="Tsui H.-C.T."/>
            <person name="Winkler M.E."/>
        </authorList>
    </citation>
    <scope>NUCLEOTIDE SEQUENCE</scope>
</reference>
<feature type="non-terminal residue" evidence="5">
    <location>
        <position position="1"/>
    </location>
</feature>
<dbReference type="PROSITE" id="PS00194">
    <property type="entry name" value="THIOREDOXIN_1"/>
    <property type="match status" value="1"/>
</dbReference>
<dbReference type="InterPro" id="IPR017937">
    <property type="entry name" value="Thioredoxin_CS"/>
</dbReference>
<evidence type="ECO:0000256" key="2">
    <source>
        <dbReference type="ARBA" id="ARBA00022982"/>
    </source>
</evidence>
<dbReference type="Pfam" id="PF00085">
    <property type="entry name" value="Thioredoxin"/>
    <property type="match status" value="1"/>
</dbReference>
<dbReference type="InterPro" id="IPR013766">
    <property type="entry name" value="Thioredoxin_domain"/>
</dbReference>
<feature type="domain" description="Thioredoxin" evidence="4">
    <location>
        <begin position="1"/>
        <end position="87"/>
    </location>
</feature>
<dbReference type="PROSITE" id="PS51352">
    <property type="entry name" value="THIOREDOXIN_2"/>
    <property type="match status" value="1"/>
</dbReference>
<dbReference type="PRINTS" id="PR00421">
    <property type="entry name" value="THIOREDOXIN"/>
</dbReference>
<evidence type="ECO:0000313" key="5">
    <source>
        <dbReference type="EMBL" id="SVC53804.1"/>
    </source>
</evidence>
<keyword evidence="1" id="KW-0813">Transport</keyword>
<dbReference type="EMBL" id="UINC01096702">
    <property type="protein sequence ID" value="SVC53804.1"/>
    <property type="molecule type" value="Genomic_DNA"/>
</dbReference>
<dbReference type="CDD" id="cd02956">
    <property type="entry name" value="ybbN"/>
    <property type="match status" value="1"/>
</dbReference>
<dbReference type="Gene3D" id="3.40.30.10">
    <property type="entry name" value="Glutaredoxin"/>
    <property type="match status" value="1"/>
</dbReference>
<proteinExistence type="predicted"/>
<protein>
    <recommendedName>
        <fullName evidence="4">Thioredoxin domain-containing protein</fullName>
    </recommendedName>
</protein>